<keyword evidence="1" id="KW-0378">Hydrolase</keyword>
<reference evidence="1 2" key="1">
    <citation type="journal article" date="2019" name="Appl. Environ. Microbiol.">
        <title>Clostridium scindens ATCC 35704: integration of nutritional requirements, the complete genome sequence, and global transcriptional responses to bile acids.</title>
        <authorList>
            <person name="Devendran S."/>
            <person name="Shrestha R."/>
            <person name="Alves J.M.P."/>
            <person name="Wolf P.G."/>
            <person name="Ly L."/>
            <person name="Hernandez A.G."/>
            <person name="Mendez-Garcia C."/>
            <person name="Inboden A."/>
            <person name="Wiley J."/>
            <person name="Paul O."/>
            <person name="Allen A."/>
            <person name="Springer E."/>
            <person name="Wright C.L."/>
            <person name="Fields C.J."/>
            <person name="Daniel S.L."/>
            <person name="Ridlon J.M."/>
        </authorList>
    </citation>
    <scope>NUCLEOTIDE SEQUENCE [LARGE SCALE GENOMIC DNA]</scope>
    <source>
        <strain evidence="1 2">ATCC 35704</strain>
    </source>
</reference>
<gene>
    <name evidence="1" type="primary">rep</name>
    <name evidence="1" type="ORF">HDCHBGLK_01081</name>
</gene>
<keyword evidence="1" id="KW-0067">ATP-binding</keyword>
<dbReference type="Proteomes" id="UP000289664">
    <property type="component" value="Chromosome"/>
</dbReference>
<dbReference type="OrthoDB" id="9765670at2"/>
<dbReference type="PANTHER" id="PTHR11070:SF2">
    <property type="entry name" value="ATP-DEPENDENT DNA HELICASE SRS2"/>
    <property type="match status" value="1"/>
</dbReference>
<dbReference type="GO" id="GO:0016787">
    <property type="term" value="F:hydrolase activity"/>
    <property type="evidence" value="ECO:0007669"/>
    <property type="project" value="UniProtKB-KW"/>
</dbReference>
<dbReference type="eggNOG" id="COG0210">
    <property type="taxonomic scope" value="Bacteria"/>
</dbReference>
<evidence type="ECO:0000313" key="1">
    <source>
        <dbReference type="EMBL" id="QBF73706.1"/>
    </source>
</evidence>
<dbReference type="GO" id="GO:0043138">
    <property type="term" value="F:3'-5' DNA helicase activity"/>
    <property type="evidence" value="ECO:0007669"/>
    <property type="project" value="TreeGrafter"/>
</dbReference>
<keyword evidence="1" id="KW-0547">Nucleotide-binding</keyword>
<dbReference type="Pfam" id="PF13245">
    <property type="entry name" value="AAA_19"/>
    <property type="match status" value="1"/>
</dbReference>
<keyword evidence="2" id="KW-1185">Reference proteome</keyword>
<dbReference type="RefSeq" id="WP_004607569.1">
    <property type="nucleotide sequence ID" value="NZ_CP036170.1"/>
</dbReference>
<dbReference type="GO" id="GO:0003677">
    <property type="term" value="F:DNA binding"/>
    <property type="evidence" value="ECO:0007669"/>
    <property type="project" value="InterPro"/>
</dbReference>
<evidence type="ECO:0000313" key="2">
    <source>
        <dbReference type="Proteomes" id="UP000289664"/>
    </source>
</evidence>
<keyword evidence="1" id="KW-0347">Helicase</keyword>
<accession>B0NGN1</accession>
<dbReference type="KEGG" id="csci:HDCHBGLK_01081"/>
<dbReference type="STRING" id="411468.CLOSCI_02601"/>
<dbReference type="PANTHER" id="PTHR11070">
    <property type="entry name" value="UVRD / RECB / PCRA DNA HELICASE FAMILY MEMBER"/>
    <property type="match status" value="1"/>
</dbReference>
<dbReference type="AlphaFoldDB" id="B0NGN1"/>
<organism evidence="1 2">
    <name type="scientific">Clostridium scindens (strain ATCC 35704 / DSM 5676 / VPI 13733 / 19)</name>
    <dbReference type="NCBI Taxonomy" id="411468"/>
    <lineage>
        <taxon>Bacteria</taxon>
        <taxon>Bacillati</taxon>
        <taxon>Bacillota</taxon>
        <taxon>Clostridia</taxon>
        <taxon>Lachnospirales</taxon>
        <taxon>Lachnospiraceae</taxon>
    </lineage>
</organism>
<dbReference type="InterPro" id="IPR027417">
    <property type="entry name" value="P-loop_NTPase"/>
</dbReference>
<dbReference type="Gene3D" id="3.40.50.300">
    <property type="entry name" value="P-loop containing nucleotide triphosphate hydrolases"/>
    <property type="match status" value="2"/>
</dbReference>
<dbReference type="SUPFAM" id="SSF52540">
    <property type="entry name" value="P-loop containing nucleoside triphosphate hydrolases"/>
    <property type="match status" value="1"/>
</dbReference>
<dbReference type="GO" id="GO:0000725">
    <property type="term" value="P:recombinational repair"/>
    <property type="evidence" value="ECO:0007669"/>
    <property type="project" value="TreeGrafter"/>
</dbReference>
<dbReference type="GO" id="GO:0005524">
    <property type="term" value="F:ATP binding"/>
    <property type="evidence" value="ECO:0007669"/>
    <property type="project" value="InterPro"/>
</dbReference>
<proteinExistence type="predicted"/>
<dbReference type="GeneID" id="62695308"/>
<dbReference type="InterPro" id="IPR000212">
    <property type="entry name" value="DNA_helicase_UvrD/REP"/>
</dbReference>
<dbReference type="HOGENOM" id="CLU_027270_1_0_9"/>
<sequence>MSEEHKRTNYDLAKAEADKVDEQIISALQDGISFRVEAGAGSGKTYSLNKAIEWIQANKWTEYRRKKQTVVCITYTNAAVDVIAERLSKDSFILPSTIHSFAWNAIKQYQSFLIDIVTSDPDFLPDEGDFFKVTEVTYTLGHRYKENGIQYLYHDDVLKLFCLLLDNAKFRHVFAGKYPLILIDEYQDSYKPIIDRFINFFIAEKKGPQFGFFGDAWQTIYQSNKACGLIENENLAIIKKGSNFRSAPRIVQLLNDLRPDLPQTSAIDNFDGEVIVITCDDYTGPRRTERNLKGELPAQELKIRLSNVTEKIKRESSEEDDLKVLMITHKVLATQQGYEQLLEILADGLRDKEDPFLLFFMDTVEPIYKALKDSNMQLLFDTLGIKRFPIKKKSEKVKWKELQQQLEDARTKRAIDVFELIKRTKLIPIPPKLDGWYHLYQKAPDTVYVSKASIQSFLELDYLQFTAAIDFLFPDAMFSTEHGVKGEEYDNVVFVISKGWNLYQFETYAPMITGHSDVPEGKQASYERNRNLFYVCCSRPKKRLFFFVSVPVDTVFRAFLTKLVGADNIYTYSQYLETDLK</sequence>
<dbReference type="EC" id="3.6.4.12" evidence="1"/>
<name>B0NGN1_CLOS5</name>
<protein>
    <submittedName>
        <fullName evidence="1">ATP-dependent DNA helicase Rep</fullName>
        <ecNumber evidence="1">3.6.4.12</ecNumber>
    </submittedName>
</protein>
<dbReference type="EMBL" id="CP036170">
    <property type="protein sequence ID" value="QBF73706.1"/>
    <property type="molecule type" value="Genomic_DNA"/>
</dbReference>